<name>A0ABT4H5R6_PAEAL</name>
<dbReference type="Proteomes" id="UP001527181">
    <property type="component" value="Unassembled WGS sequence"/>
</dbReference>
<dbReference type="EMBL" id="JAMDNP010000087">
    <property type="protein sequence ID" value="MCY9764333.1"/>
    <property type="molecule type" value="Genomic_DNA"/>
</dbReference>
<dbReference type="RefSeq" id="WP_268599308.1">
    <property type="nucleotide sequence ID" value="NZ_JAMDNP010000087.1"/>
</dbReference>
<accession>A0ABT4H5R6</accession>
<evidence type="ECO:0000313" key="2">
    <source>
        <dbReference type="Proteomes" id="UP001527181"/>
    </source>
</evidence>
<gene>
    <name evidence="1" type="ORF">M5X12_27945</name>
</gene>
<protein>
    <submittedName>
        <fullName evidence="1">Uncharacterized protein</fullName>
    </submittedName>
</protein>
<evidence type="ECO:0000313" key="1">
    <source>
        <dbReference type="EMBL" id="MCY9764333.1"/>
    </source>
</evidence>
<reference evidence="1 2" key="1">
    <citation type="submission" date="2022-05" db="EMBL/GenBank/DDBJ databases">
        <title>Genome Sequencing of Bee-Associated Microbes.</title>
        <authorList>
            <person name="Dunlap C."/>
        </authorList>
    </citation>
    <scope>NUCLEOTIDE SEQUENCE [LARGE SCALE GENOMIC DNA]</scope>
    <source>
        <strain evidence="1 2">NRRL B-04010</strain>
    </source>
</reference>
<organism evidence="1 2">
    <name type="scientific">Paenibacillus alvei</name>
    <name type="common">Bacillus alvei</name>
    <dbReference type="NCBI Taxonomy" id="44250"/>
    <lineage>
        <taxon>Bacteria</taxon>
        <taxon>Bacillati</taxon>
        <taxon>Bacillota</taxon>
        <taxon>Bacilli</taxon>
        <taxon>Bacillales</taxon>
        <taxon>Paenibacillaceae</taxon>
        <taxon>Paenibacillus</taxon>
    </lineage>
</organism>
<keyword evidence="2" id="KW-1185">Reference proteome</keyword>
<comment type="caution">
    <text evidence="1">The sequence shown here is derived from an EMBL/GenBank/DDBJ whole genome shotgun (WGS) entry which is preliminary data.</text>
</comment>
<sequence>MSNGQVLLKSKKEKELDFNYTLLGIKSIIGNGSVQMEIQGNPNAQDMELFTILTDNLLRRLISNVSVSYSKMPYFTTSDKSVF</sequence>
<proteinExistence type="predicted"/>